<keyword evidence="2" id="KW-0238">DNA-binding</keyword>
<keyword evidence="3" id="KW-0804">Transcription</keyword>
<evidence type="ECO:0000313" key="5">
    <source>
        <dbReference type="EMBL" id="EAY24612.1"/>
    </source>
</evidence>
<dbReference type="Proteomes" id="UP000004095">
    <property type="component" value="Unassembled WGS sequence"/>
</dbReference>
<evidence type="ECO:0000256" key="2">
    <source>
        <dbReference type="ARBA" id="ARBA00023125"/>
    </source>
</evidence>
<dbReference type="InterPro" id="IPR037923">
    <property type="entry name" value="HTH-like"/>
</dbReference>
<dbReference type="InterPro" id="IPR009057">
    <property type="entry name" value="Homeodomain-like_sf"/>
</dbReference>
<evidence type="ECO:0000256" key="3">
    <source>
        <dbReference type="ARBA" id="ARBA00023163"/>
    </source>
</evidence>
<feature type="domain" description="HTH araC/xylS-type" evidence="4">
    <location>
        <begin position="187"/>
        <end position="285"/>
    </location>
</feature>
<dbReference type="PROSITE" id="PS01124">
    <property type="entry name" value="HTH_ARAC_FAMILY_2"/>
    <property type="match status" value="1"/>
</dbReference>
<organism evidence="5 6">
    <name type="scientific">Microscilla marina ATCC 23134</name>
    <dbReference type="NCBI Taxonomy" id="313606"/>
    <lineage>
        <taxon>Bacteria</taxon>
        <taxon>Pseudomonadati</taxon>
        <taxon>Bacteroidota</taxon>
        <taxon>Cytophagia</taxon>
        <taxon>Cytophagales</taxon>
        <taxon>Microscillaceae</taxon>
        <taxon>Microscilla</taxon>
    </lineage>
</organism>
<dbReference type="SUPFAM" id="SSF46689">
    <property type="entry name" value="Homeodomain-like"/>
    <property type="match status" value="1"/>
</dbReference>
<dbReference type="AlphaFoldDB" id="A1ZYD9"/>
<name>A1ZYD9_MICM2</name>
<comment type="caution">
    <text evidence="5">The sequence shown here is derived from an EMBL/GenBank/DDBJ whole genome shotgun (WGS) entry which is preliminary data.</text>
</comment>
<dbReference type="EMBL" id="AAWS01000065">
    <property type="protein sequence ID" value="EAY24612.1"/>
    <property type="molecule type" value="Genomic_DNA"/>
</dbReference>
<evidence type="ECO:0000256" key="1">
    <source>
        <dbReference type="ARBA" id="ARBA00023015"/>
    </source>
</evidence>
<dbReference type="Pfam" id="PF12833">
    <property type="entry name" value="HTH_18"/>
    <property type="match status" value="1"/>
</dbReference>
<dbReference type="GO" id="GO:0043565">
    <property type="term" value="F:sequence-specific DNA binding"/>
    <property type="evidence" value="ECO:0007669"/>
    <property type="project" value="InterPro"/>
</dbReference>
<protein>
    <submittedName>
        <fullName evidence="5">Transcriptional regulator, AraC family</fullName>
    </submittedName>
</protein>
<gene>
    <name evidence="5" type="ORF">M23134_07723</name>
</gene>
<reference evidence="5 6" key="1">
    <citation type="submission" date="2007-01" db="EMBL/GenBank/DDBJ databases">
        <authorList>
            <person name="Haygood M."/>
            <person name="Podell S."/>
            <person name="Anderson C."/>
            <person name="Hopkinson B."/>
            <person name="Roe K."/>
            <person name="Barbeau K."/>
            <person name="Gaasterland T."/>
            <person name="Ferriera S."/>
            <person name="Johnson J."/>
            <person name="Kravitz S."/>
            <person name="Beeson K."/>
            <person name="Sutton G."/>
            <person name="Rogers Y.-H."/>
            <person name="Friedman R."/>
            <person name="Frazier M."/>
            <person name="Venter J.C."/>
        </authorList>
    </citation>
    <scope>NUCLEOTIDE SEQUENCE [LARGE SCALE GENOMIC DNA]</scope>
    <source>
        <strain evidence="5 6">ATCC 23134</strain>
    </source>
</reference>
<dbReference type="SUPFAM" id="SSF51215">
    <property type="entry name" value="Regulatory protein AraC"/>
    <property type="match status" value="1"/>
</dbReference>
<dbReference type="PRINTS" id="PR00032">
    <property type="entry name" value="HTHARAC"/>
</dbReference>
<dbReference type="GO" id="GO:0003700">
    <property type="term" value="F:DNA-binding transcription factor activity"/>
    <property type="evidence" value="ECO:0007669"/>
    <property type="project" value="InterPro"/>
</dbReference>
<evidence type="ECO:0000259" key="4">
    <source>
        <dbReference type="PROSITE" id="PS01124"/>
    </source>
</evidence>
<dbReference type="PANTHER" id="PTHR43280">
    <property type="entry name" value="ARAC-FAMILY TRANSCRIPTIONAL REGULATOR"/>
    <property type="match status" value="1"/>
</dbReference>
<dbReference type="PANTHER" id="PTHR43280:SF32">
    <property type="entry name" value="TRANSCRIPTIONAL REGULATORY PROTEIN"/>
    <property type="match status" value="1"/>
</dbReference>
<proteinExistence type="predicted"/>
<dbReference type="eggNOG" id="COG2207">
    <property type="taxonomic scope" value="Bacteria"/>
</dbReference>
<keyword evidence="6" id="KW-1185">Reference proteome</keyword>
<dbReference type="SMART" id="SM00342">
    <property type="entry name" value="HTH_ARAC"/>
    <property type="match status" value="1"/>
</dbReference>
<accession>A1ZYD9</accession>
<dbReference type="InterPro" id="IPR018060">
    <property type="entry name" value="HTH_AraC"/>
</dbReference>
<sequence length="287" mass="33584">MIKQYHLHKNDYSKLHFEVQPMRPYFEKKHTHCIKPHRHSFYQILWFYEAGNHFIDFEVHQLPAQSLTFLDKHQVHYFCPEAANQGVLIHFNDYFLMHQQSEVPKSLRYLLFNGLGNPSNAPIPHEYLPKMTQLLTLMQDELKQTRFQQKELLYHLFSSFLVLIERINRQQATNPAPPSLGDAELLFAFRKTVEQHLATPLSIGQISESLHIHSKKLSALTQTHLHQTPAQFIAQRKTLEAKRLLSNTTLSIKEVGYALGFEQATYFTKFFKKQASLTPKDFRASLP</sequence>
<dbReference type="Gene3D" id="1.10.10.60">
    <property type="entry name" value="Homeodomain-like"/>
    <property type="match status" value="1"/>
</dbReference>
<keyword evidence="1" id="KW-0805">Transcription regulation</keyword>
<evidence type="ECO:0000313" key="6">
    <source>
        <dbReference type="Proteomes" id="UP000004095"/>
    </source>
</evidence>
<dbReference type="InterPro" id="IPR020449">
    <property type="entry name" value="Tscrpt_reg_AraC-type_HTH"/>
</dbReference>